<name>R0L8D6_ANAPL</name>
<dbReference type="Proteomes" id="UP000296049">
    <property type="component" value="Unassembled WGS sequence"/>
</dbReference>
<dbReference type="EMBL" id="KB743031">
    <property type="protein sequence ID" value="EOB01859.1"/>
    <property type="molecule type" value="Genomic_DNA"/>
</dbReference>
<accession>R0L8D6</accession>
<organism evidence="1 2">
    <name type="scientific">Anas platyrhynchos</name>
    <name type="common">Mallard</name>
    <name type="synonym">Anas boschas</name>
    <dbReference type="NCBI Taxonomy" id="8839"/>
    <lineage>
        <taxon>Eukaryota</taxon>
        <taxon>Metazoa</taxon>
        <taxon>Chordata</taxon>
        <taxon>Craniata</taxon>
        <taxon>Vertebrata</taxon>
        <taxon>Euteleostomi</taxon>
        <taxon>Archelosauria</taxon>
        <taxon>Archosauria</taxon>
        <taxon>Dinosauria</taxon>
        <taxon>Saurischia</taxon>
        <taxon>Theropoda</taxon>
        <taxon>Coelurosauria</taxon>
        <taxon>Aves</taxon>
        <taxon>Neognathae</taxon>
        <taxon>Galloanserae</taxon>
        <taxon>Anseriformes</taxon>
        <taxon>Anatidae</taxon>
        <taxon>Anatinae</taxon>
        <taxon>Anas</taxon>
    </lineage>
</organism>
<protein>
    <submittedName>
        <fullName evidence="1">Uncharacterized protein</fullName>
    </submittedName>
</protein>
<evidence type="ECO:0000313" key="2">
    <source>
        <dbReference type="Proteomes" id="UP000296049"/>
    </source>
</evidence>
<keyword evidence="2" id="KW-1185">Reference proteome</keyword>
<evidence type="ECO:0000313" key="1">
    <source>
        <dbReference type="EMBL" id="EOB01859.1"/>
    </source>
</evidence>
<reference evidence="2" key="1">
    <citation type="journal article" date="2013" name="Nat. Genet.">
        <title>The duck genome and transcriptome provide insight into an avian influenza virus reservoir species.</title>
        <authorList>
            <person name="Huang Y."/>
            <person name="Li Y."/>
            <person name="Burt D.W."/>
            <person name="Chen H."/>
            <person name="Zhang Y."/>
            <person name="Qian W."/>
            <person name="Kim H."/>
            <person name="Gan S."/>
            <person name="Zhao Y."/>
            <person name="Li J."/>
            <person name="Yi K."/>
            <person name="Feng H."/>
            <person name="Zhu P."/>
            <person name="Li B."/>
            <person name="Liu Q."/>
            <person name="Fairley S."/>
            <person name="Magor K.E."/>
            <person name="Du Z."/>
            <person name="Hu X."/>
            <person name="Goodman L."/>
            <person name="Tafer H."/>
            <person name="Vignal A."/>
            <person name="Lee T."/>
            <person name="Kim K.W."/>
            <person name="Sheng Z."/>
            <person name="An Y."/>
            <person name="Searle S."/>
            <person name="Herrero J."/>
            <person name="Groenen M.A."/>
            <person name="Crooijmans R.P."/>
            <person name="Faraut T."/>
            <person name="Cai Q."/>
            <person name="Webster R.G."/>
            <person name="Aldridge J.R."/>
            <person name="Warren W.C."/>
            <person name="Bartschat S."/>
            <person name="Kehr S."/>
            <person name="Marz M."/>
            <person name="Stadler P.F."/>
            <person name="Smith J."/>
            <person name="Kraus R.H."/>
            <person name="Zhao Y."/>
            <person name="Ren L."/>
            <person name="Fei J."/>
            <person name="Morisson M."/>
            <person name="Kaiser P."/>
            <person name="Griffin D.K."/>
            <person name="Rao M."/>
            <person name="Pitel F."/>
            <person name="Wang J."/>
            <person name="Li N."/>
        </authorList>
    </citation>
    <scope>NUCLEOTIDE SEQUENCE [LARGE SCALE GENOMIC DNA]</scope>
</reference>
<gene>
    <name evidence="1" type="ORF">Anapl_12104</name>
</gene>
<dbReference type="AlphaFoldDB" id="R0L8D6"/>
<sequence length="230" mass="25728">MVTKNRDLAIAQLYTHLVGQGLAGALELEHQGWVEMLPLANMASTQTVQSAVLGLFLKKFKVSCSRGLQREGGSCTMNINVNGYFIWKILHGLARFWQFMMFLSLQLLQQMPKQGLHHYTGTTRLASPLCSADTLGFISCEREAAVFPTTVLSQAVPELSHTQHGSKVLNFFSYFSPKMSHMKTTQDSDFGHSYEHVGKELSASGTACDIGVKDLSKQYWIKRQYHTEGF</sequence>
<proteinExistence type="predicted"/>